<keyword evidence="9 11" id="KW-0472">Membrane</keyword>
<dbReference type="PRINTS" id="PR00019">
    <property type="entry name" value="LEURICHRPT"/>
</dbReference>
<dbReference type="SMART" id="SM00369">
    <property type="entry name" value="LRR_TYP"/>
    <property type="match status" value="7"/>
</dbReference>
<keyword evidence="8 11" id="KW-1133">Transmembrane helix</keyword>
<reference evidence="15" key="1">
    <citation type="journal article" date="2023" name="bioRxiv">
        <title>Improved chromosome-level genome assembly for marigold (Tagetes erecta).</title>
        <authorList>
            <person name="Jiang F."/>
            <person name="Yuan L."/>
            <person name="Wang S."/>
            <person name="Wang H."/>
            <person name="Xu D."/>
            <person name="Wang A."/>
            <person name="Fan W."/>
        </authorList>
    </citation>
    <scope>NUCLEOTIDE SEQUENCE</scope>
    <source>
        <strain evidence="15">WSJ</strain>
        <tissue evidence="15">Leaf</tissue>
    </source>
</reference>
<dbReference type="EMBL" id="JAUHHV010000008">
    <property type="protein sequence ID" value="KAK1416227.1"/>
    <property type="molecule type" value="Genomic_DNA"/>
</dbReference>
<name>A0AAD8K4V1_TARER</name>
<keyword evidence="3" id="KW-1003">Cell membrane</keyword>
<keyword evidence="10" id="KW-0325">Glycoprotein</keyword>
<evidence type="ECO:0000256" key="3">
    <source>
        <dbReference type="ARBA" id="ARBA00022475"/>
    </source>
</evidence>
<dbReference type="FunFam" id="3.80.10.10:FF:000095">
    <property type="entry name" value="LRR receptor-like serine/threonine-protein kinase GSO1"/>
    <property type="match status" value="1"/>
</dbReference>
<evidence type="ECO:0000256" key="5">
    <source>
        <dbReference type="ARBA" id="ARBA00022692"/>
    </source>
</evidence>
<keyword evidence="16" id="KW-1185">Reference proteome</keyword>
<dbReference type="InterPro" id="IPR001611">
    <property type="entry name" value="Leu-rich_rpt"/>
</dbReference>
<dbReference type="SUPFAM" id="SSF52058">
    <property type="entry name" value="L domain-like"/>
    <property type="match status" value="3"/>
</dbReference>
<gene>
    <name evidence="15" type="ORF">QVD17_32016</name>
</gene>
<dbReference type="GO" id="GO:0051707">
    <property type="term" value="P:response to other organism"/>
    <property type="evidence" value="ECO:0007669"/>
    <property type="project" value="UniProtKB-ARBA"/>
</dbReference>
<feature type="domain" description="Leucine-rich repeat-containing N-terminal plant-type" evidence="13">
    <location>
        <begin position="36"/>
        <end position="71"/>
    </location>
</feature>
<evidence type="ECO:0000313" key="16">
    <source>
        <dbReference type="Proteomes" id="UP001229421"/>
    </source>
</evidence>
<dbReference type="InterPro" id="IPR032675">
    <property type="entry name" value="LRR_dom_sf"/>
</dbReference>
<dbReference type="AlphaFoldDB" id="A0AAD8K4V1"/>
<evidence type="ECO:0000256" key="12">
    <source>
        <dbReference type="SAM" id="SignalP"/>
    </source>
</evidence>
<proteinExistence type="inferred from homology"/>
<dbReference type="Proteomes" id="UP001229421">
    <property type="component" value="Unassembled WGS sequence"/>
</dbReference>
<evidence type="ECO:0000256" key="2">
    <source>
        <dbReference type="ARBA" id="ARBA00009592"/>
    </source>
</evidence>
<dbReference type="SMART" id="SM00365">
    <property type="entry name" value="LRR_SD22"/>
    <property type="match status" value="6"/>
</dbReference>
<evidence type="ECO:0008006" key="17">
    <source>
        <dbReference type="Google" id="ProtNLM"/>
    </source>
</evidence>
<dbReference type="Pfam" id="PF00560">
    <property type="entry name" value="LRR_1"/>
    <property type="match status" value="6"/>
</dbReference>
<dbReference type="FunFam" id="3.80.10.10:FF:000129">
    <property type="entry name" value="Leucine-rich repeat receptor-like kinase"/>
    <property type="match status" value="1"/>
</dbReference>
<organism evidence="15 16">
    <name type="scientific">Tagetes erecta</name>
    <name type="common">African marigold</name>
    <dbReference type="NCBI Taxonomy" id="13708"/>
    <lineage>
        <taxon>Eukaryota</taxon>
        <taxon>Viridiplantae</taxon>
        <taxon>Streptophyta</taxon>
        <taxon>Embryophyta</taxon>
        <taxon>Tracheophyta</taxon>
        <taxon>Spermatophyta</taxon>
        <taxon>Magnoliopsida</taxon>
        <taxon>eudicotyledons</taxon>
        <taxon>Gunneridae</taxon>
        <taxon>Pentapetalae</taxon>
        <taxon>asterids</taxon>
        <taxon>campanulids</taxon>
        <taxon>Asterales</taxon>
        <taxon>Asteraceae</taxon>
        <taxon>Asteroideae</taxon>
        <taxon>Heliantheae alliance</taxon>
        <taxon>Tageteae</taxon>
        <taxon>Tagetes</taxon>
    </lineage>
</organism>
<feature type="domain" description="Disease resistance R13L4/SHOC-2-like LRR" evidence="14">
    <location>
        <begin position="292"/>
        <end position="454"/>
    </location>
</feature>
<dbReference type="InterPro" id="IPR055414">
    <property type="entry name" value="LRR_R13L4/SHOC2-like"/>
</dbReference>
<dbReference type="InterPro" id="IPR013210">
    <property type="entry name" value="LRR_N_plant-typ"/>
</dbReference>
<feature type="signal peptide" evidence="12">
    <location>
        <begin position="1"/>
        <end position="20"/>
    </location>
</feature>
<dbReference type="PANTHER" id="PTHR48063:SF106">
    <property type="entry name" value="LEUCINE-RICH REPEAT DOMAIN, L DOMAIN-LIKE PROTEIN-RELATED"/>
    <property type="match status" value="1"/>
</dbReference>
<dbReference type="Gene3D" id="3.80.10.10">
    <property type="entry name" value="Ribonuclease Inhibitor"/>
    <property type="match status" value="4"/>
</dbReference>
<dbReference type="InterPro" id="IPR003591">
    <property type="entry name" value="Leu-rich_rpt_typical-subtyp"/>
</dbReference>
<dbReference type="Pfam" id="PF08263">
    <property type="entry name" value="LRRNT_2"/>
    <property type="match status" value="1"/>
</dbReference>
<evidence type="ECO:0000256" key="11">
    <source>
        <dbReference type="SAM" id="Phobius"/>
    </source>
</evidence>
<dbReference type="GO" id="GO:0006952">
    <property type="term" value="P:defense response"/>
    <property type="evidence" value="ECO:0007669"/>
    <property type="project" value="UniProtKB-ARBA"/>
</dbReference>
<protein>
    <recommendedName>
        <fullName evidence="17">Leucine-rich repeat-containing N-terminal plant-type domain-containing protein</fullName>
    </recommendedName>
</protein>
<accession>A0AAD8K4V1</accession>
<dbReference type="Pfam" id="PF23598">
    <property type="entry name" value="LRR_14"/>
    <property type="match status" value="1"/>
</dbReference>
<dbReference type="FunFam" id="3.80.10.10:FF:000383">
    <property type="entry name" value="Leucine-rich repeat receptor protein kinase EMS1"/>
    <property type="match status" value="1"/>
</dbReference>
<evidence type="ECO:0000313" key="15">
    <source>
        <dbReference type="EMBL" id="KAK1416227.1"/>
    </source>
</evidence>
<dbReference type="PANTHER" id="PTHR48063">
    <property type="entry name" value="LRR RECEPTOR-LIKE KINASE"/>
    <property type="match status" value="1"/>
</dbReference>
<dbReference type="GO" id="GO:0005886">
    <property type="term" value="C:plasma membrane"/>
    <property type="evidence" value="ECO:0007669"/>
    <property type="project" value="UniProtKB-SubCell"/>
</dbReference>
<evidence type="ECO:0000256" key="8">
    <source>
        <dbReference type="ARBA" id="ARBA00022989"/>
    </source>
</evidence>
<dbReference type="Pfam" id="PF13855">
    <property type="entry name" value="LRR_8"/>
    <property type="match status" value="2"/>
</dbReference>
<evidence type="ECO:0000256" key="10">
    <source>
        <dbReference type="ARBA" id="ARBA00023180"/>
    </source>
</evidence>
<dbReference type="PROSITE" id="PS51450">
    <property type="entry name" value="LRR"/>
    <property type="match status" value="1"/>
</dbReference>
<evidence type="ECO:0000256" key="7">
    <source>
        <dbReference type="ARBA" id="ARBA00022737"/>
    </source>
</evidence>
<sequence>METSFLVFFTLLFFQRFGTSTDIMIMTSSNVTCFENERQSLLTFKQGLTNTHNVLSTWKGVECCKWQGVGCHSRTGHVVKLDLRALVSLETLMLDDSFGLHGKLSNSLENLKHLRYLDLSMNEFSGNIPKFLGSFERLKYLNLSGSGLYGVVPHHLGNLSRLQYLDLRNTFVLDKTYDDHKSFSGYFDFSEAVIVDDLGWVSSLSSLRHLDLSGVTIGEHINWFHQVNMLPSLLTLHLACSGINLPSIKYVNFTSLNSLDLSRNGIDSIIPIWLSNLTSIMHLNLQFNQFHGQIPGFLGTLNALTSINLSFNSFNTSIPELLCNFSSLLHLDLSKNMFSGQIPVSIGLLLRLEDLYLNDNKLGGNIPTSLGKLSKLKNLDLSYNSLVGILFETHFSTLKNLTHLVLSSSSLVLNFSSGWIPPFQLQNFFASSCNIGPHFPNWLQTQTNLQKLDLFNSSIADTLPEWFDNIVSHVLELDISNNQIHGKLPRFHGDISNQRKFRILKMNSNKLKGLFSTFPSNVSWIDLSNNLLSGYIPQTDGRMNPSLEVVKLSKNRFNGSIPIHLCKVTSMQVLDLSQNMFSGRLPSCLGNLINLNVINLAYNTITGVLPRSLGSLKDLISLHLHNNRFQGDISVSLQNLTNLVTMDLGNNLFMGAIPFWIGKRLSNLKTLNLQSNKFTGKIPLQICQLSALQYLSLANNSITGTIPRCLGNLSGMIITTSDYYSTSNYEESILVTMKGRQLSYTMIIAFPISLDFSSNNIFGEIPDGLMNLVGLMNLNLSGNLIKGHIPFTIGGLKQLESLDLSMNELSGQIPQSLTSLSFLSYLNLSFNNLSGPIPIGNQIQTLDDKSIYKGNDGLCGPPVSRSCKENDTSYNHVGKEEDQVDTMSLWFYVGMGPGFVVGFIGLLGSLHFIRNWRVAYFKTLENVYGWLTLLVVLNLARLRPE</sequence>
<dbReference type="FunFam" id="3.80.10.10:FF:000111">
    <property type="entry name" value="LRR receptor-like serine/threonine-protein kinase ERECTA"/>
    <property type="match status" value="1"/>
</dbReference>
<keyword evidence="5 11" id="KW-0812">Transmembrane</keyword>
<evidence type="ECO:0000256" key="6">
    <source>
        <dbReference type="ARBA" id="ARBA00022729"/>
    </source>
</evidence>
<feature type="chain" id="PRO_5041980266" description="Leucine-rich repeat-containing N-terminal plant-type domain-containing protein" evidence="12">
    <location>
        <begin position="21"/>
        <end position="945"/>
    </location>
</feature>
<comment type="caution">
    <text evidence="15">The sequence shown here is derived from an EMBL/GenBank/DDBJ whole genome shotgun (WGS) entry which is preliminary data.</text>
</comment>
<evidence type="ECO:0000256" key="9">
    <source>
        <dbReference type="ARBA" id="ARBA00023136"/>
    </source>
</evidence>
<keyword evidence="7" id="KW-0677">Repeat</keyword>
<feature type="transmembrane region" description="Helical" evidence="11">
    <location>
        <begin position="889"/>
        <end position="913"/>
    </location>
</feature>
<evidence type="ECO:0000256" key="1">
    <source>
        <dbReference type="ARBA" id="ARBA00004251"/>
    </source>
</evidence>
<evidence type="ECO:0000259" key="13">
    <source>
        <dbReference type="Pfam" id="PF08263"/>
    </source>
</evidence>
<comment type="subcellular location">
    <subcellularLocation>
        <location evidence="1">Cell membrane</location>
        <topology evidence="1">Single-pass type I membrane protein</topology>
    </subcellularLocation>
</comment>
<evidence type="ECO:0000259" key="14">
    <source>
        <dbReference type="Pfam" id="PF23598"/>
    </source>
</evidence>
<dbReference type="InterPro" id="IPR046956">
    <property type="entry name" value="RLP23-like"/>
</dbReference>
<comment type="similarity">
    <text evidence="2">Belongs to the RLP family.</text>
</comment>
<keyword evidence="6 12" id="KW-0732">Signal</keyword>
<evidence type="ECO:0000256" key="4">
    <source>
        <dbReference type="ARBA" id="ARBA00022614"/>
    </source>
</evidence>
<keyword evidence="4" id="KW-0433">Leucine-rich repeat</keyword>